<accession>A0A6G3SLM8</accession>
<gene>
    <name evidence="2" type="ORF">G3I43_06680</name>
</gene>
<dbReference type="InterPro" id="IPR049244">
    <property type="entry name" value="DUF6879"/>
</dbReference>
<dbReference type="EMBL" id="JAAGMK010000162">
    <property type="protein sequence ID" value="NEB83864.1"/>
    <property type="molecule type" value="Genomic_DNA"/>
</dbReference>
<dbReference type="RefSeq" id="WP_164256868.1">
    <property type="nucleotide sequence ID" value="NZ_JAAGMK010000162.1"/>
</dbReference>
<name>A0A6G3SLM8_STRAQ</name>
<evidence type="ECO:0000313" key="2">
    <source>
        <dbReference type="EMBL" id="NEB83864.1"/>
    </source>
</evidence>
<comment type="caution">
    <text evidence="2">The sequence shown here is derived from an EMBL/GenBank/DDBJ whole genome shotgun (WGS) entry which is preliminary data.</text>
</comment>
<sequence>MPSNVPTAFADLLARCERSAVHLEMRDVYAVDKEKGPFAAWRAGFRHDPADRASWWRPWLDLVAETVDRGVVIRRARIVSEPTSEYIRYEHSGTFTNIAAGEQVRWLPRRRASDIALPGNDFWLFDDRLVRWNHFAGDGSSQGPEHTTDPSAVKLCGEAFEAVWGRGVTHDQYEIR</sequence>
<organism evidence="2">
    <name type="scientific">Streptomyces anulatus</name>
    <name type="common">Streptomyces chrysomallus</name>
    <dbReference type="NCBI Taxonomy" id="1892"/>
    <lineage>
        <taxon>Bacteria</taxon>
        <taxon>Bacillati</taxon>
        <taxon>Actinomycetota</taxon>
        <taxon>Actinomycetes</taxon>
        <taxon>Kitasatosporales</taxon>
        <taxon>Streptomycetaceae</taxon>
        <taxon>Streptomyces</taxon>
    </lineage>
</organism>
<dbReference type="AlphaFoldDB" id="A0A6G3SLM8"/>
<evidence type="ECO:0000259" key="1">
    <source>
        <dbReference type="Pfam" id="PF21806"/>
    </source>
</evidence>
<feature type="domain" description="DUF6879" evidence="1">
    <location>
        <begin position="8"/>
        <end position="173"/>
    </location>
</feature>
<reference evidence="2" key="1">
    <citation type="submission" date="2020-01" db="EMBL/GenBank/DDBJ databases">
        <title>Insect and environment-associated Actinomycetes.</title>
        <authorList>
            <person name="Currrie C."/>
            <person name="Chevrette M."/>
            <person name="Carlson C."/>
            <person name="Stubbendieck R."/>
            <person name="Wendt-Pienkowski E."/>
        </authorList>
    </citation>
    <scope>NUCLEOTIDE SEQUENCE</scope>
    <source>
        <strain evidence="2">SID505</strain>
    </source>
</reference>
<proteinExistence type="predicted"/>
<dbReference type="Pfam" id="PF21806">
    <property type="entry name" value="DUF6879"/>
    <property type="match status" value="1"/>
</dbReference>
<protein>
    <recommendedName>
        <fullName evidence="1">DUF6879 domain-containing protein</fullName>
    </recommendedName>
</protein>